<dbReference type="AlphaFoldDB" id="A0AAN7CQ17"/>
<dbReference type="Pfam" id="PF24494">
    <property type="entry name" value="DUF7587"/>
    <property type="match status" value="1"/>
</dbReference>
<reference evidence="2" key="2">
    <citation type="submission" date="2023-05" db="EMBL/GenBank/DDBJ databases">
        <authorList>
            <consortium name="Lawrence Berkeley National Laboratory"/>
            <person name="Steindorff A."/>
            <person name="Hensen N."/>
            <person name="Bonometti L."/>
            <person name="Westerberg I."/>
            <person name="Brannstrom I.O."/>
            <person name="Guillou S."/>
            <person name="Cros-Aarteil S."/>
            <person name="Calhoun S."/>
            <person name="Haridas S."/>
            <person name="Kuo A."/>
            <person name="Mondo S."/>
            <person name="Pangilinan J."/>
            <person name="Riley R."/>
            <person name="Labutti K."/>
            <person name="Andreopoulos B."/>
            <person name="Lipzen A."/>
            <person name="Chen C."/>
            <person name="Yanf M."/>
            <person name="Daum C."/>
            <person name="Ng V."/>
            <person name="Clum A."/>
            <person name="Ohm R."/>
            <person name="Martin F."/>
            <person name="Silar P."/>
            <person name="Natvig D."/>
            <person name="Lalanne C."/>
            <person name="Gautier V."/>
            <person name="Ament-Velasquez S.L."/>
            <person name="Kruys A."/>
            <person name="Hutchinson M.I."/>
            <person name="Powell A.J."/>
            <person name="Barry K."/>
            <person name="Miller A.N."/>
            <person name="Grigoriev I.V."/>
            <person name="Debuchy R."/>
            <person name="Gladieux P."/>
            <person name="Thoren M.H."/>
            <person name="Johannesson H."/>
        </authorList>
    </citation>
    <scope>NUCLEOTIDE SEQUENCE</scope>
    <source>
        <strain evidence="2">CBS 359.72</strain>
    </source>
</reference>
<evidence type="ECO:0000313" key="3">
    <source>
        <dbReference type="Proteomes" id="UP001303647"/>
    </source>
</evidence>
<evidence type="ECO:0000259" key="1">
    <source>
        <dbReference type="Pfam" id="PF24494"/>
    </source>
</evidence>
<comment type="caution">
    <text evidence="2">The sequence shown here is derived from an EMBL/GenBank/DDBJ whole genome shotgun (WGS) entry which is preliminary data.</text>
</comment>
<dbReference type="EMBL" id="MU857690">
    <property type="protein sequence ID" value="KAK4245800.1"/>
    <property type="molecule type" value="Genomic_DNA"/>
</dbReference>
<gene>
    <name evidence="2" type="ORF">C7999DRAFT_16027</name>
</gene>
<organism evidence="2 3">
    <name type="scientific">Corynascus novoguineensis</name>
    <dbReference type="NCBI Taxonomy" id="1126955"/>
    <lineage>
        <taxon>Eukaryota</taxon>
        <taxon>Fungi</taxon>
        <taxon>Dikarya</taxon>
        <taxon>Ascomycota</taxon>
        <taxon>Pezizomycotina</taxon>
        <taxon>Sordariomycetes</taxon>
        <taxon>Sordariomycetidae</taxon>
        <taxon>Sordariales</taxon>
        <taxon>Chaetomiaceae</taxon>
        <taxon>Corynascus</taxon>
    </lineage>
</organism>
<dbReference type="Proteomes" id="UP001303647">
    <property type="component" value="Unassembled WGS sequence"/>
</dbReference>
<sequence>MASQALTEGLQALSLYDADFNPDPNPVCLPFCPTGDKEWVQEKFEVPRYLFRVFTPKSCGYTDILWAKSMDARGAKSTSSLDIFARDDKRVAEMLYLHLNWWKGPEDNLVSWTSSLLFAIVYIFYLHASHRDGSDFNDISLCVLDTTDLPKGVLLRDMDLIRAYSSSHKRLQQFERFRLQKKHEKYSGSFYFGEYFSQGALKIEGKCQIVSAQEMIGRGLYDLQPEFKTFAEWEKQEKPPWANPVIMIREIYYQAELNWQRISMNEREAAMNIAALFGPRWRLPMAANLIAMLPHRVEESDILQAFRAVSFSKVERFGDIMRSIYREFCLLKIKGAWE</sequence>
<proteinExistence type="predicted"/>
<evidence type="ECO:0000313" key="2">
    <source>
        <dbReference type="EMBL" id="KAK4245800.1"/>
    </source>
</evidence>
<keyword evidence="3" id="KW-1185">Reference proteome</keyword>
<dbReference type="InterPro" id="IPR056009">
    <property type="entry name" value="DUF7587"/>
</dbReference>
<reference evidence="2" key="1">
    <citation type="journal article" date="2023" name="Mol. Phylogenet. Evol.">
        <title>Genome-scale phylogeny and comparative genomics of the fungal order Sordariales.</title>
        <authorList>
            <person name="Hensen N."/>
            <person name="Bonometti L."/>
            <person name="Westerberg I."/>
            <person name="Brannstrom I.O."/>
            <person name="Guillou S."/>
            <person name="Cros-Aarteil S."/>
            <person name="Calhoun S."/>
            <person name="Haridas S."/>
            <person name="Kuo A."/>
            <person name="Mondo S."/>
            <person name="Pangilinan J."/>
            <person name="Riley R."/>
            <person name="LaButti K."/>
            <person name="Andreopoulos B."/>
            <person name="Lipzen A."/>
            <person name="Chen C."/>
            <person name="Yan M."/>
            <person name="Daum C."/>
            <person name="Ng V."/>
            <person name="Clum A."/>
            <person name="Steindorff A."/>
            <person name="Ohm R.A."/>
            <person name="Martin F."/>
            <person name="Silar P."/>
            <person name="Natvig D.O."/>
            <person name="Lalanne C."/>
            <person name="Gautier V."/>
            <person name="Ament-Velasquez S.L."/>
            <person name="Kruys A."/>
            <person name="Hutchinson M.I."/>
            <person name="Powell A.J."/>
            <person name="Barry K."/>
            <person name="Miller A.N."/>
            <person name="Grigoriev I.V."/>
            <person name="Debuchy R."/>
            <person name="Gladieux P."/>
            <person name="Hiltunen Thoren M."/>
            <person name="Johannesson H."/>
        </authorList>
    </citation>
    <scope>NUCLEOTIDE SEQUENCE</scope>
    <source>
        <strain evidence="2">CBS 359.72</strain>
    </source>
</reference>
<feature type="domain" description="DUF7587" evidence="1">
    <location>
        <begin position="46"/>
        <end position="168"/>
    </location>
</feature>
<name>A0AAN7CQ17_9PEZI</name>
<accession>A0AAN7CQ17</accession>
<protein>
    <recommendedName>
        <fullName evidence="1">DUF7587 domain-containing protein</fullName>
    </recommendedName>
</protein>